<reference evidence="1 2" key="1">
    <citation type="journal article" date="2022" name="IScience">
        <title>An ultrasensitive nanofiber-based assay for enzymatic hydrolysis and deep-sea microbial degradation of cellulose.</title>
        <authorList>
            <person name="Tsudome M."/>
            <person name="Tachioka M."/>
            <person name="Miyazaki M."/>
            <person name="Uchimura K."/>
            <person name="Tsuda M."/>
            <person name="Takaki Y."/>
            <person name="Deguchi S."/>
        </authorList>
    </citation>
    <scope>NUCLEOTIDE SEQUENCE [LARGE SCALE GENOMIC DNA]</scope>
    <source>
        <strain evidence="1 2">GE09</strain>
    </source>
</reference>
<dbReference type="RefSeq" id="WP_236985085.1">
    <property type="nucleotide sequence ID" value="NZ_AP023086.1"/>
</dbReference>
<name>A0AAN1WLJ9_9GAMM</name>
<dbReference type="EMBL" id="AP023086">
    <property type="protein sequence ID" value="BCD99788.1"/>
    <property type="molecule type" value="Genomic_DNA"/>
</dbReference>
<dbReference type="Proteomes" id="UP001320119">
    <property type="component" value="Chromosome"/>
</dbReference>
<gene>
    <name evidence="1" type="ORF">MARGE09_P3990</name>
</gene>
<evidence type="ECO:0000313" key="1">
    <source>
        <dbReference type="EMBL" id="BCD99788.1"/>
    </source>
</evidence>
<sequence length="367" mass="40591">MTFIYKCLSLVPNSMLPLNRFAVPMLIWLVALLPSVAIGQALVIQVSGEVTLNVPGVNKAIDVKAGTLLAGNNSYSSSLQFTSKESQLWLLCPGLDELVNIREVKHHKPLCPAQSSSKMRGREDDNVPFLILPNQQALTTLSRVLWSGPKGADYLIMLMQYDDLGRPSLVNEWEADSPIYHESGFHELLIEPALPLNFSKDHSLTYKIEIENTDNSQTSAHFDEILINPITRPFTEDIALQAYALLGNQKIGRDTDLGKLVYASYLSGKGYFAQAYTVASSLDNSHYKSAAQWLKTKALYQPGTPSTVVVREFIKSLEVAVASHDYATALVACQSLLSPANSLLDTATKKRRNKIVANPEYARFCKK</sequence>
<evidence type="ECO:0000313" key="2">
    <source>
        <dbReference type="Proteomes" id="UP001320119"/>
    </source>
</evidence>
<dbReference type="KEGG" id="marq:MARGE09_P3990"/>
<proteinExistence type="predicted"/>
<keyword evidence="2" id="KW-1185">Reference proteome</keyword>
<organism evidence="1 2">
    <name type="scientific">Marinagarivorans cellulosilyticus</name>
    <dbReference type="NCBI Taxonomy" id="2721545"/>
    <lineage>
        <taxon>Bacteria</taxon>
        <taxon>Pseudomonadati</taxon>
        <taxon>Pseudomonadota</taxon>
        <taxon>Gammaproteobacteria</taxon>
        <taxon>Cellvibrionales</taxon>
        <taxon>Cellvibrionaceae</taxon>
        <taxon>Marinagarivorans</taxon>
    </lineage>
</organism>
<protein>
    <submittedName>
        <fullName evidence="1">Uncharacterized protein</fullName>
    </submittedName>
</protein>
<dbReference type="AlphaFoldDB" id="A0AAN1WLJ9"/>
<accession>A0AAN1WLJ9</accession>